<feature type="domain" description="Thiolase C-terminal" evidence="7">
    <location>
        <begin position="265"/>
        <end position="386"/>
    </location>
</feature>
<keyword evidence="3 5" id="KW-0012">Acyltransferase</keyword>
<dbReference type="NCBIfam" id="TIGR01930">
    <property type="entry name" value="AcCoA-C-Actrans"/>
    <property type="match status" value="1"/>
</dbReference>
<feature type="active site" description="Proton acceptor" evidence="4">
    <location>
        <position position="344"/>
    </location>
</feature>
<feature type="active site" description="Acyl-thioester intermediate" evidence="4">
    <location>
        <position position="91"/>
    </location>
</feature>
<dbReference type="CDD" id="cd00751">
    <property type="entry name" value="thiolase"/>
    <property type="match status" value="1"/>
</dbReference>
<evidence type="ECO:0000256" key="3">
    <source>
        <dbReference type="ARBA" id="ARBA00023315"/>
    </source>
</evidence>
<dbReference type="InterPro" id="IPR020617">
    <property type="entry name" value="Thiolase_C"/>
</dbReference>
<gene>
    <name evidence="8" type="ORF">K875_03962</name>
</gene>
<sequence length="388" mass="40286">MLMRDAVLVDAVRTPIGKRNGALKDVHPVDLSAHVLNALVDRTGIDPGVVDDVIWGCVTQTGEQSINVGRNAVLAAGWPESVPATTVDRQCGSSQQAAHFAAAGVMSGQYDVAVAGGVESMTRIPMLITMTDGPGSPYSPRVRERYDDGLVGQGISSEIIAKRWGISRDTVDRLALTSHERAAAAIDEGRFKGQIAPIEVPAEGGTLVVDGDEGVRRGGTIDTMAGLKSVFQQGGVTTAGNSSQISDGSGALLIMTSEKASSLGLTPLARFHSFALAGVNPITMLSGPIPATRKVLERAGLRLEDIGVFEVNEAFGTVVAAWLKEFDADPALLNPNGGAIALGHPLGGTGAILMTKLVHHMADQGIRYGLQAICEGGGTANAIVLELL</sequence>
<dbReference type="Proteomes" id="UP000025947">
    <property type="component" value="Unassembled WGS sequence"/>
</dbReference>
<dbReference type="SUPFAM" id="SSF53901">
    <property type="entry name" value="Thiolase-like"/>
    <property type="match status" value="2"/>
</dbReference>
<dbReference type="EMBL" id="JLXW01000010">
    <property type="protein sequence ID" value="KBZ61011.1"/>
    <property type="molecule type" value="Genomic_DNA"/>
</dbReference>
<reference evidence="8 9" key="1">
    <citation type="submission" date="2014-04" db="EMBL/GenBank/DDBJ databases">
        <title>The Genome Sequence of Mycobacterium tuberculosis TKK-01-0051.</title>
        <authorList>
            <consortium name="The Broad Institute Genomics Platform"/>
            <consortium name="The Broad Institute Genome Sequencing Center for Infectious Disease"/>
            <person name="Earl A.M."/>
            <person name="Cohen K."/>
            <person name="Pym A."/>
            <person name="Bishai W."/>
            <person name="Maharaj K."/>
            <person name="Desjardins C."/>
            <person name="Abeel T."/>
            <person name="Young S."/>
            <person name="Zeng Q."/>
            <person name="Gargeya S."/>
            <person name="Abouelleil A."/>
            <person name="Alvarado L."/>
            <person name="Chapman S.B."/>
            <person name="Gainer-Dewar J."/>
            <person name="Goldberg J."/>
            <person name="Griggs A."/>
            <person name="Gujja S."/>
            <person name="Hansen M."/>
            <person name="Howarth C."/>
            <person name="Imamovic A."/>
            <person name="Larimer J."/>
            <person name="Murphy C."/>
            <person name="Naylor J."/>
            <person name="Pearson M."/>
            <person name="Poon T.W."/>
            <person name="Priest M."/>
            <person name="Roberts A."/>
            <person name="Saif S."/>
            <person name="Shea T."/>
            <person name="Sykes S."/>
            <person name="Wortman J."/>
            <person name="Nusbaum C."/>
            <person name="Birren B."/>
        </authorList>
    </citation>
    <scope>NUCLEOTIDE SEQUENCE [LARGE SCALE GENOMIC DNA]</scope>
    <source>
        <strain evidence="8 9">TKK-01-0051</strain>
    </source>
</reference>
<dbReference type="PATRIC" id="fig|1324261.3.peg.4001"/>
<feature type="domain" description="Thiolase N-terminal" evidence="6">
    <location>
        <begin position="7"/>
        <end position="257"/>
    </location>
</feature>
<dbReference type="PIRSF" id="PIRSF000429">
    <property type="entry name" value="Ac-CoA_Ac_transf"/>
    <property type="match status" value="1"/>
</dbReference>
<keyword evidence="2 5" id="KW-0808">Transferase</keyword>
<dbReference type="Pfam" id="PF02803">
    <property type="entry name" value="Thiolase_C"/>
    <property type="match status" value="1"/>
</dbReference>
<dbReference type="Pfam" id="PF00108">
    <property type="entry name" value="Thiolase_N"/>
    <property type="match status" value="1"/>
</dbReference>
<dbReference type="PANTHER" id="PTHR43365:SF1">
    <property type="entry name" value="ACETYL-COA C-ACYLTRANSFERASE"/>
    <property type="match status" value="1"/>
</dbReference>
<organism evidence="8 9">
    <name type="scientific">Mycobacterium [tuberculosis] TKK-01-0051</name>
    <dbReference type="NCBI Taxonomy" id="1324261"/>
    <lineage>
        <taxon>Bacteria</taxon>
        <taxon>Bacillati</taxon>
        <taxon>Actinomycetota</taxon>
        <taxon>Actinomycetes</taxon>
        <taxon>Mycobacteriales</taxon>
        <taxon>Mycobacteriaceae</taxon>
        <taxon>Mycobacterium</taxon>
        <taxon>Mycobacterium avium complex (MAC)</taxon>
    </lineage>
</organism>
<dbReference type="InterPro" id="IPR002155">
    <property type="entry name" value="Thiolase"/>
</dbReference>
<evidence type="ECO:0000256" key="5">
    <source>
        <dbReference type="RuleBase" id="RU003557"/>
    </source>
</evidence>
<dbReference type="FunFam" id="3.40.47.10:FF:000010">
    <property type="entry name" value="Acetyl-CoA acetyltransferase (Thiolase)"/>
    <property type="match status" value="1"/>
</dbReference>
<dbReference type="PROSITE" id="PS00737">
    <property type="entry name" value="THIOLASE_2"/>
    <property type="match status" value="1"/>
</dbReference>
<feature type="active site" description="Proton acceptor" evidence="4">
    <location>
        <position position="374"/>
    </location>
</feature>
<dbReference type="PANTHER" id="PTHR43365">
    <property type="entry name" value="BLR7806 PROTEIN"/>
    <property type="match status" value="1"/>
</dbReference>
<dbReference type="Gene3D" id="3.40.47.10">
    <property type="match status" value="2"/>
</dbReference>
<comment type="similarity">
    <text evidence="1 5">Belongs to the thiolase-like superfamily. Thiolase family.</text>
</comment>
<protein>
    <submittedName>
        <fullName evidence="8">Uncharacterized protein</fullName>
    </submittedName>
</protein>
<dbReference type="GO" id="GO:0003988">
    <property type="term" value="F:acetyl-CoA C-acyltransferase activity"/>
    <property type="evidence" value="ECO:0007669"/>
    <property type="project" value="UniProtKB-ARBA"/>
</dbReference>
<accession>A0A051TXD3</accession>
<comment type="caution">
    <text evidence="8">The sequence shown here is derived from an EMBL/GenBank/DDBJ whole genome shotgun (WGS) entry which is preliminary data.</text>
</comment>
<dbReference type="InterPro" id="IPR020616">
    <property type="entry name" value="Thiolase_N"/>
</dbReference>
<dbReference type="InterPro" id="IPR016039">
    <property type="entry name" value="Thiolase-like"/>
</dbReference>
<evidence type="ECO:0000259" key="6">
    <source>
        <dbReference type="Pfam" id="PF00108"/>
    </source>
</evidence>
<name>A0A051TXD3_9MYCO</name>
<evidence type="ECO:0000256" key="1">
    <source>
        <dbReference type="ARBA" id="ARBA00010982"/>
    </source>
</evidence>
<evidence type="ECO:0000313" key="9">
    <source>
        <dbReference type="Proteomes" id="UP000025947"/>
    </source>
</evidence>
<dbReference type="InterPro" id="IPR020613">
    <property type="entry name" value="Thiolase_CS"/>
</dbReference>
<dbReference type="AlphaFoldDB" id="A0A051TXD3"/>
<evidence type="ECO:0000259" key="7">
    <source>
        <dbReference type="Pfam" id="PF02803"/>
    </source>
</evidence>
<evidence type="ECO:0000256" key="2">
    <source>
        <dbReference type="ARBA" id="ARBA00022679"/>
    </source>
</evidence>
<keyword evidence="9" id="KW-1185">Reference proteome</keyword>
<dbReference type="HOGENOM" id="CLU_031026_1_1_11"/>
<evidence type="ECO:0000313" key="8">
    <source>
        <dbReference type="EMBL" id="KBZ61011.1"/>
    </source>
</evidence>
<proteinExistence type="inferred from homology"/>
<evidence type="ECO:0000256" key="4">
    <source>
        <dbReference type="PIRSR" id="PIRSR000429-1"/>
    </source>
</evidence>